<dbReference type="GO" id="GO:0016655">
    <property type="term" value="F:oxidoreductase activity, acting on NAD(P)H, quinone or similar compound as acceptor"/>
    <property type="evidence" value="ECO:0007669"/>
    <property type="project" value="InterPro"/>
</dbReference>
<accession>H0HYE3</accession>
<keyword evidence="9" id="KW-1185">Reference proteome</keyword>
<evidence type="ECO:0000313" key="8">
    <source>
        <dbReference type="EMBL" id="EHK54281.1"/>
    </source>
</evidence>
<evidence type="ECO:0000256" key="5">
    <source>
        <dbReference type="ARBA" id="ARBA00048542"/>
    </source>
</evidence>
<evidence type="ECO:0000313" key="9">
    <source>
        <dbReference type="Proteomes" id="UP000003250"/>
    </source>
</evidence>
<protein>
    <recommendedName>
        <fullName evidence="6">FMN dependent NADH:quinone oxidoreductase</fullName>
        <ecNumber evidence="6">1.6.5.-</ecNumber>
    </recommendedName>
    <alternativeName>
        <fullName evidence="6">Azo-dye reductase</fullName>
    </alternativeName>
    <alternativeName>
        <fullName evidence="6">FMN-dependent NADH-azo compound oxidoreductase</fullName>
    </alternativeName>
    <alternativeName>
        <fullName evidence="6">FMN-dependent NADH-azoreductase</fullName>
        <ecNumber evidence="6">1.7.1.17</ecNumber>
    </alternativeName>
</protein>
<dbReference type="GO" id="GO:0009055">
    <property type="term" value="F:electron transfer activity"/>
    <property type="evidence" value="ECO:0007669"/>
    <property type="project" value="UniProtKB-UniRule"/>
</dbReference>
<dbReference type="EC" id="1.7.1.17" evidence="6"/>
<dbReference type="EC" id="1.6.5.-" evidence="6"/>
<keyword evidence="1 6" id="KW-0285">Flavoprotein</keyword>
<dbReference type="InterPro" id="IPR029039">
    <property type="entry name" value="Flavoprotein-like_sf"/>
</dbReference>
<comment type="function">
    <text evidence="6">Quinone reductase that provides resistance to thiol-specific stress caused by electrophilic quinones.</text>
</comment>
<dbReference type="Pfam" id="PF02525">
    <property type="entry name" value="Flavodoxin_2"/>
    <property type="match status" value="1"/>
</dbReference>
<comment type="cofactor">
    <cofactor evidence="6">
        <name>FMN</name>
        <dbReference type="ChEBI" id="CHEBI:58210"/>
    </cofactor>
    <text evidence="6">Binds 1 FMN per subunit.</text>
</comment>
<dbReference type="InterPro" id="IPR003680">
    <property type="entry name" value="Flavodoxin_fold"/>
</dbReference>
<comment type="caution">
    <text evidence="6">Lacks conserved residue(s) required for the propagation of feature annotation.</text>
</comment>
<evidence type="ECO:0000256" key="6">
    <source>
        <dbReference type="HAMAP-Rule" id="MF_01216"/>
    </source>
</evidence>
<proteinExistence type="inferred from homology"/>
<dbReference type="AlphaFoldDB" id="H0HYE3"/>
<comment type="similarity">
    <text evidence="6">Belongs to the azoreductase type 1 family.</text>
</comment>
<dbReference type="PANTHER" id="PTHR43741">
    <property type="entry name" value="FMN-DEPENDENT NADH-AZOREDUCTASE 1"/>
    <property type="match status" value="1"/>
</dbReference>
<dbReference type="HAMAP" id="MF_01216">
    <property type="entry name" value="Azoreductase_type1"/>
    <property type="match status" value="1"/>
</dbReference>
<dbReference type="OrthoDB" id="9787136at2"/>
<dbReference type="PANTHER" id="PTHR43741:SF4">
    <property type="entry name" value="FMN-DEPENDENT NADH:QUINONE OXIDOREDUCTASE"/>
    <property type="match status" value="1"/>
</dbReference>
<sequence>MSKILLVTSSPRGEASYSTRVAKELAGNLQAKAPGATIVHRDLAADPLPHIGSQFATAVKAPADRLTEKQAKLLAGSDAATNELLAADAVVIAAGLINFAIPSTLKSWFDHVARAHKTFRYTAEGPEGLAKGKKVYVVIASTGIYTNGSPAAPLDNARPYLKTILAFMGMTDVDFVNIEGVGLGLEPDEEILQRALGAANGVELSTAA</sequence>
<dbReference type="Gene3D" id="3.40.50.360">
    <property type="match status" value="1"/>
</dbReference>
<gene>
    <name evidence="6" type="primary">azoR</name>
    <name evidence="8" type="ORF">MAXJ12_26108</name>
</gene>
<feature type="domain" description="Flavodoxin-like fold" evidence="7">
    <location>
        <begin position="2"/>
        <end position="198"/>
    </location>
</feature>
<dbReference type="GO" id="GO:0010181">
    <property type="term" value="F:FMN binding"/>
    <property type="evidence" value="ECO:0007669"/>
    <property type="project" value="UniProtKB-UniRule"/>
</dbReference>
<keyword evidence="2 6" id="KW-0288">FMN</keyword>
<dbReference type="RefSeq" id="WP_008838800.1">
    <property type="nucleotide sequence ID" value="NZ_AHAM01000218.1"/>
</dbReference>
<feature type="binding site" evidence="6">
    <location>
        <position position="10"/>
    </location>
    <ligand>
        <name>FMN</name>
        <dbReference type="ChEBI" id="CHEBI:58210"/>
    </ligand>
</feature>
<keyword evidence="4 6" id="KW-0520">NAD</keyword>
<comment type="catalytic activity">
    <reaction evidence="6">
        <text>2 a quinone + NADH + H(+) = 2 a 1,4-benzosemiquinone + NAD(+)</text>
        <dbReference type="Rhea" id="RHEA:65952"/>
        <dbReference type="ChEBI" id="CHEBI:15378"/>
        <dbReference type="ChEBI" id="CHEBI:57540"/>
        <dbReference type="ChEBI" id="CHEBI:57945"/>
        <dbReference type="ChEBI" id="CHEBI:132124"/>
        <dbReference type="ChEBI" id="CHEBI:134225"/>
    </reaction>
</comment>
<feature type="binding site" evidence="6">
    <location>
        <begin position="16"/>
        <end position="18"/>
    </location>
    <ligand>
        <name>FMN</name>
        <dbReference type="ChEBI" id="CHEBI:58210"/>
    </ligand>
</feature>
<evidence type="ECO:0000256" key="4">
    <source>
        <dbReference type="ARBA" id="ARBA00023027"/>
    </source>
</evidence>
<reference evidence="8 9" key="1">
    <citation type="journal article" date="2012" name="J. Bacteriol.">
        <title>Draft Genome Sequence of Mesorhizobium alhagi CCNWXJ12-2T, a Novel Salt-Resistant Species Isolated from the Desert of Northwestern China.</title>
        <authorList>
            <person name="Zhou M."/>
            <person name="Chen W."/>
            <person name="Chen H."/>
            <person name="Wei G."/>
        </authorList>
    </citation>
    <scope>NUCLEOTIDE SEQUENCE [LARGE SCALE GENOMIC DNA]</scope>
    <source>
        <strain evidence="8 9">CCNWXJ12-2</strain>
    </source>
</reference>
<dbReference type="PATRIC" id="fig|1107882.3.peg.5065"/>
<name>H0HYE3_9HYPH</name>
<dbReference type="EMBL" id="AHAM01000218">
    <property type="protein sequence ID" value="EHK54281.1"/>
    <property type="molecule type" value="Genomic_DNA"/>
</dbReference>
<comment type="function">
    <text evidence="6">Also exhibits azoreductase activity. Catalyzes the reductive cleavage of the azo bond in aromatic azo compounds to the corresponding amines.</text>
</comment>
<dbReference type="GO" id="GO:0016652">
    <property type="term" value="F:oxidoreductase activity, acting on NAD(P)H as acceptor"/>
    <property type="evidence" value="ECO:0007669"/>
    <property type="project" value="UniProtKB-UniRule"/>
</dbReference>
<dbReference type="Proteomes" id="UP000003250">
    <property type="component" value="Unassembled WGS sequence"/>
</dbReference>
<evidence type="ECO:0000256" key="1">
    <source>
        <dbReference type="ARBA" id="ARBA00022630"/>
    </source>
</evidence>
<dbReference type="InterPro" id="IPR050104">
    <property type="entry name" value="FMN-dep_NADH:Q_OxRdtase_AzoR1"/>
</dbReference>
<evidence type="ECO:0000256" key="2">
    <source>
        <dbReference type="ARBA" id="ARBA00022643"/>
    </source>
</evidence>
<comment type="subunit">
    <text evidence="6">Homodimer.</text>
</comment>
<evidence type="ECO:0000256" key="3">
    <source>
        <dbReference type="ARBA" id="ARBA00023002"/>
    </source>
</evidence>
<keyword evidence="3 6" id="KW-0560">Oxidoreductase</keyword>
<dbReference type="SUPFAM" id="SSF52218">
    <property type="entry name" value="Flavoproteins"/>
    <property type="match status" value="1"/>
</dbReference>
<evidence type="ECO:0000259" key="7">
    <source>
        <dbReference type="Pfam" id="PF02525"/>
    </source>
</evidence>
<comment type="catalytic activity">
    <reaction evidence="5">
        <text>N,N-dimethyl-1,4-phenylenediamine + anthranilate + 2 NAD(+) = 2-(4-dimethylaminophenyl)diazenylbenzoate + 2 NADH + 2 H(+)</text>
        <dbReference type="Rhea" id="RHEA:55872"/>
        <dbReference type="ChEBI" id="CHEBI:15378"/>
        <dbReference type="ChEBI" id="CHEBI:15783"/>
        <dbReference type="ChEBI" id="CHEBI:16567"/>
        <dbReference type="ChEBI" id="CHEBI:57540"/>
        <dbReference type="ChEBI" id="CHEBI:57945"/>
        <dbReference type="ChEBI" id="CHEBI:71579"/>
        <dbReference type="EC" id="1.7.1.17"/>
    </reaction>
    <physiologicalReaction direction="right-to-left" evidence="5">
        <dbReference type="Rhea" id="RHEA:55874"/>
    </physiologicalReaction>
</comment>
<organism evidence="8 9">
    <name type="scientific">Mesorhizobium alhagi CCNWXJ12-2</name>
    <dbReference type="NCBI Taxonomy" id="1107882"/>
    <lineage>
        <taxon>Bacteria</taxon>
        <taxon>Pseudomonadati</taxon>
        <taxon>Pseudomonadota</taxon>
        <taxon>Alphaproteobacteria</taxon>
        <taxon>Hyphomicrobiales</taxon>
        <taxon>Phyllobacteriaceae</taxon>
        <taxon>Allomesorhizobium</taxon>
    </lineage>
</organism>
<dbReference type="InterPro" id="IPR023048">
    <property type="entry name" value="NADH:quinone_OxRdtase_FMN_depd"/>
</dbReference>